<evidence type="ECO:0000313" key="4">
    <source>
        <dbReference type="Proteomes" id="UP000465266"/>
    </source>
</evidence>
<protein>
    <recommendedName>
        <fullName evidence="5">Biogenesis of lysosome-related organelles complex 1 subunit KXD1</fullName>
    </recommendedName>
</protein>
<feature type="coiled-coil region" evidence="1">
    <location>
        <begin position="134"/>
        <end position="168"/>
    </location>
</feature>
<name>A0ABQ1BBI5_9EURO</name>
<comment type="caution">
    <text evidence="3">The sequence shown here is derived from an EMBL/GenBank/DDBJ whole genome shotgun (WGS) entry which is preliminary data.</text>
</comment>
<evidence type="ECO:0008006" key="5">
    <source>
        <dbReference type="Google" id="ProtNLM"/>
    </source>
</evidence>
<keyword evidence="1" id="KW-0175">Coiled coil</keyword>
<dbReference type="EMBL" id="BLKG01000125">
    <property type="protein sequence ID" value="GFF96241.1"/>
    <property type="molecule type" value="Genomic_DNA"/>
</dbReference>
<keyword evidence="4" id="KW-1185">Reference proteome</keyword>
<evidence type="ECO:0000313" key="3">
    <source>
        <dbReference type="EMBL" id="GFF96241.1"/>
    </source>
</evidence>
<evidence type="ECO:0000256" key="2">
    <source>
        <dbReference type="SAM" id="MobiDB-lite"/>
    </source>
</evidence>
<accession>A0ABQ1BBI5</accession>
<reference evidence="3 4" key="1">
    <citation type="submission" date="2020-01" db="EMBL/GenBank/DDBJ databases">
        <title>Draft genome sequence of Aspergillus udagawae IFM 53868.</title>
        <authorList>
            <person name="Takahashi H."/>
            <person name="Yaguchi T."/>
        </authorList>
    </citation>
    <scope>NUCLEOTIDE SEQUENCE [LARGE SCALE GENOMIC DNA]</scope>
    <source>
        <strain evidence="3 4">IFM 53868</strain>
    </source>
</reference>
<gene>
    <name evidence="3" type="ORF">IFM53868_08436</name>
</gene>
<sequence length="209" mass="23325">MFSWSTNFQDLYQLQDPDSDSVAFNTNFASDELSLDQPNVVSARDNTTSSGAQVRPQLASSIQNRGNVPRLEPVQREEILASIPLDHDLGRRQETDAIFAATWDETSQNTARFNGIVQQLNNNTRQLNGDARRLDGLIKAVAQLEKSVVRLEERCNEARQRVEKIGSALVRTDRHFRYLVQRLSVPLGLDANDIADDAITGDANDPSSE</sequence>
<proteinExistence type="predicted"/>
<feature type="region of interest" description="Disordered" evidence="2">
    <location>
        <begin position="36"/>
        <end position="57"/>
    </location>
</feature>
<evidence type="ECO:0000256" key="1">
    <source>
        <dbReference type="SAM" id="Coils"/>
    </source>
</evidence>
<dbReference type="Proteomes" id="UP000465266">
    <property type="component" value="Unassembled WGS sequence"/>
</dbReference>
<organism evidence="3 4">
    <name type="scientific">Aspergillus udagawae</name>
    <dbReference type="NCBI Taxonomy" id="91492"/>
    <lineage>
        <taxon>Eukaryota</taxon>
        <taxon>Fungi</taxon>
        <taxon>Dikarya</taxon>
        <taxon>Ascomycota</taxon>
        <taxon>Pezizomycotina</taxon>
        <taxon>Eurotiomycetes</taxon>
        <taxon>Eurotiomycetidae</taxon>
        <taxon>Eurotiales</taxon>
        <taxon>Aspergillaceae</taxon>
        <taxon>Aspergillus</taxon>
        <taxon>Aspergillus subgen. Fumigati</taxon>
    </lineage>
</organism>